<dbReference type="EMBL" id="CAEZTA010000078">
    <property type="protein sequence ID" value="CAB4557020.1"/>
    <property type="molecule type" value="Genomic_DNA"/>
</dbReference>
<reference evidence="2" key="1">
    <citation type="submission" date="2020-05" db="EMBL/GenBank/DDBJ databases">
        <authorList>
            <person name="Chiriac C."/>
            <person name="Salcher M."/>
            <person name="Ghai R."/>
            <person name="Kavagutti S V."/>
        </authorList>
    </citation>
    <scope>NUCLEOTIDE SEQUENCE</scope>
</reference>
<dbReference type="InterPro" id="IPR019681">
    <property type="entry name" value="DUF2530"/>
</dbReference>
<name>A0A6J6CZF1_9ZZZZ</name>
<sequence length="70" mass="7475">MSSSNQLENNSEIKSVVTLISFGTVAWVIAGLYLAITGAESKVIWTCVAGTALGLWGIRYSKRRAARSGI</sequence>
<dbReference type="Pfam" id="PF10745">
    <property type="entry name" value="DUF2530"/>
    <property type="match status" value="1"/>
</dbReference>
<accession>A0A6J6CZF1</accession>
<gene>
    <name evidence="2" type="ORF">UFOPK1541_00624</name>
</gene>
<protein>
    <submittedName>
        <fullName evidence="2">Unannotated protein</fullName>
    </submittedName>
</protein>
<evidence type="ECO:0000256" key="1">
    <source>
        <dbReference type="SAM" id="Phobius"/>
    </source>
</evidence>
<feature type="transmembrane region" description="Helical" evidence="1">
    <location>
        <begin position="42"/>
        <end position="58"/>
    </location>
</feature>
<feature type="transmembrane region" description="Helical" evidence="1">
    <location>
        <begin position="16"/>
        <end position="36"/>
    </location>
</feature>
<organism evidence="2">
    <name type="scientific">freshwater metagenome</name>
    <dbReference type="NCBI Taxonomy" id="449393"/>
    <lineage>
        <taxon>unclassified sequences</taxon>
        <taxon>metagenomes</taxon>
        <taxon>ecological metagenomes</taxon>
    </lineage>
</organism>
<keyword evidence="1" id="KW-0472">Membrane</keyword>
<keyword evidence="1" id="KW-0812">Transmembrane</keyword>
<keyword evidence="1" id="KW-1133">Transmembrane helix</keyword>
<proteinExistence type="predicted"/>
<evidence type="ECO:0000313" key="2">
    <source>
        <dbReference type="EMBL" id="CAB4557020.1"/>
    </source>
</evidence>
<dbReference type="AlphaFoldDB" id="A0A6J6CZF1"/>